<keyword evidence="2" id="KW-1133">Transmembrane helix</keyword>
<evidence type="ECO:0000313" key="3">
    <source>
        <dbReference type="EMBL" id="CDW17433.1"/>
    </source>
</evidence>
<reference evidence="3" key="1">
    <citation type="submission" date="2014-05" db="EMBL/GenBank/DDBJ databases">
        <authorList>
            <person name="Chronopoulou M."/>
        </authorList>
    </citation>
    <scope>NUCLEOTIDE SEQUENCE</scope>
    <source>
        <tissue evidence="3">Whole organism</tissue>
    </source>
</reference>
<sequence length="333" mass="38401">VFKHFIIIMTMSRIERLISEGKSRKHITQERIDELEEDEDYLKEDINCVRAFLLGNFFSCFLAMLTGLISLLYIPSILEVLIITGNSSTPDTAFARYLRTLNHTYAWFHSESSLSKSLIQVRNAHIRADKSSSSKRKGQFMSQYDMVVTQWAFVGLLYTKPSNFGLKSPSKSGLEALRRLMYKVGYFLGVEDKFNLCYGSVEMTQSYSKDISEYIIKPAIEDPQSSVKSDEMTKILLKGIHIINPFVLPLAFGKCCFRALECNKKASKIRIPFFSLSNILFWIQIFVTDFLMLSNLTRHFLVPCLNYLLRFNIYLSNLLNPSINKMKARLYAK</sequence>
<dbReference type="PANTHER" id="PTHR37159">
    <property type="entry name" value="GH11867P"/>
    <property type="match status" value="1"/>
</dbReference>
<feature type="coiled-coil region" evidence="1">
    <location>
        <begin position="18"/>
        <end position="45"/>
    </location>
</feature>
<dbReference type="PANTHER" id="PTHR37159:SF1">
    <property type="entry name" value="GH11867P"/>
    <property type="match status" value="1"/>
</dbReference>
<proteinExistence type="predicted"/>
<dbReference type="OrthoDB" id="6361347at2759"/>
<dbReference type="AlphaFoldDB" id="A0A0K2SV09"/>
<evidence type="ECO:0000256" key="2">
    <source>
        <dbReference type="SAM" id="Phobius"/>
    </source>
</evidence>
<keyword evidence="1" id="KW-0175">Coiled coil</keyword>
<dbReference type="EMBL" id="HACA01000072">
    <property type="protein sequence ID" value="CDW17433.1"/>
    <property type="molecule type" value="Transcribed_RNA"/>
</dbReference>
<name>A0A0K2SV09_LEPSM</name>
<feature type="transmembrane region" description="Helical" evidence="2">
    <location>
        <begin position="51"/>
        <end position="74"/>
    </location>
</feature>
<protein>
    <submittedName>
        <fullName evidence="3">Uncharacterized protein</fullName>
    </submittedName>
</protein>
<keyword evidence="2" id="KW-0472">Membrane</keyword>
<organism evidence="3">
    <name type="scientific">Lepeophtheirus salmonis</name>
    <name type="common">Salmon louse</name>
    <name type="synonym">Caligus salmonis</name>
    <dbReference type="NCBI Taxonomy" id="72036"/>
    <lineage>
        <taxon>Eukaryota</taxon>
        <taxon>Metazoa</taxon>
        <taxon>Ecdysozoa</taxon>
        <taxon>Arthropoda</taxon>
        <taxon>Crustacea</taxon>
        <taxon>Multicrustacea</taxon>
        <taxon>Hexanauplia</taxon>
        <taxon>Copepoda</taxon>
        <taxon>Siphonostomatoida</taxon>
        <taxon>Caligidae</taxon>
        <taxon>Lepeophtheirus</taxon>
    </lineage>
</organism>
<feature type="transmembrane region" description="Helical" evidence="2">
    <location>
        <begin position="273"/>
        <end position="294"/>
    </location>
</feature>
<feature type="non-terminal residue" evidence="3">
    <location>
        <position position="1"/>
    </location>
</feature>
<keyword evidence="2" id="KW-0812">Transmembrane</keyword>
<evidence type="ECO:0000256" key="1">
    <source>
        <dbReference type="SAM" id="Coils"/>
    </source>
</evidence>
<accession>A0A0K2SV09</accession>